<organism evidence="1 2">
    <name type="scientific">Peptostreptococcus porci</name>
    <dbReference type="NCBI Taxonomy" id="2652282"/>
    <lineage>
        <taxon>Bacteria</taxon>
        <taxon>Bacillati</taxon>
        <taxon>Bacillota</taxon>
        <taxon>Clostridia</taxon>
        <taxon>Peptostreptococcales</taxon>
        <taxon>Peptostreptococcaceae</taxon>
        <taxon>Peptostreptococcus</taxon>
    </lineage>
</organism>
<evidence type="ECO:0000313" key="2">
    <source>
        <dbReference type="Proteomes" id="UP000440713"/>
    </source>
</evidence>
<keyword evidence="2" id="KW-1185">Reference proteome</keyword>
<dbReference type="AlphaFoldDB" id="A0A6N7WZY2"/>
<gene>
    <name evidence="1" type="ORF">FYJ71_04580</name>
</gene>
<reference evidence="1 2" key="1">
    <citation type="submission" date="2019-08" db="EMBL/GenBank/DDBJ databases">
        <title>In-depth cultivation of the pig gut microbiome towards novel bacterial diversity and tailored functional studies.</title>
        <authorList>
            <person name="Wylensek D."/>
            <person name="Hitch T.C.A."/>
            <person name="Clavel T."/>
        </authorList>
    </citation>
    <scope>NUCLEOTIDE SEQUENCE [LARGE SCALE GENOMIC DNA]</scope>
    <source>
        <strain evidence="1 2">WCA-SAB-591-4A-A</strain>
    </source>
</reference>
<accession>A0A6N7WZY2</accession>
<dbReference type="RefSeq" id="WP_154537648.1">
    <property type="nucleotide sequence ID" value="NZ_JAQYHJ010000142.1"/>
</dbReference>
<comment type="caution">
    <text evidence="1">The sequence shown here is derived from an EMBL/GenBank/DDBJ whole genome shotgun (WGS) entry which is preliminary data.</text>
</comment>
<dbReference type="SUPFAM" id="SSF48452">
    <property type="entry name" value="TPR-like"/>
    <property type="match status" value="1"/>
</dbReference>
<proteinExistence type="predicted"/>
<dbReference type="Gene3D" id="1.25.40.10">
    <property type="entry name" value="Tetratricopeptide repeat domain"/>
    <property type="match status" value="1"/>
</dbReference>
<dbReference type="EMBL" id="VUNE01000002">
    <property type="protein sequence ID" value="MST62250.1"/>
    <property type="molecule type" value="Genomic_DNA"/>
</dbReference>
<name>A0A6N7WZY2_9FIRM</name>
<dbReference type="Proteomes" id="UP000440713">
    <property type="component" value="Unassembled WGS sequence"/>
</dbReference>
<sequence>MSTYADYSQVRNLFSQGNFRNCYEALNNIFDRNAEWYFMRGVSAMNLGYYEEGEDFIKRAKFMDPENQEYTEAYNRYINYRNGYNDRANYYNNNRQRMNNPGCCCCCGDSCCDTLCTLWCCDSCCECAGGDLITCC</sequence>
<dbReference type="InterPro" id="IPR011990">
    <property type="entry name" value="TPR-like_helical_dom_sf"/>
</dbReference>
<evidence type="ECO:0000313" key="1">
    <source>
        <dbReference type="EMBL" id="MST62250.1"/>
    </source>
</evidence>
<protein>
    <submittedName>
        <fullName evidence="1">Tetratricopeptide repeat protein</fullName>
    </submittedName>
</protein>